<dbReference type="InterPro" id="IPR045584">
    <property type="entry name" value="Pilin-like"/>
</dbReference>
<reference evidence="5 6" key="1">
    <citation type="submission" date="2020-08" db="EMBL/GenBank/DDBJ databases">
        <title>Genomic Encyclopedia of Type Strains, Phase IV (KMG-IV): sequencing the most valuable type-strain genomes for metagenomic binning, comparative biology and taxonomic classification.</title>
        <authorList>
            <person name="Goeker M."/>
        </authorList>
    </citation>
    <scope>NUCLEOTIDE SEQUENCE [LARGE SCALE GENOMIC DNA]</scope>
    <source>
        <strain evidence="5 6">DSM 21458</strain>
    </source>
</reference>
<name>A0A841HXI7_9DEIO</name>
<dbReference type="Pfam" id="PF07963">
    <property type="entry name" value="N_methyl"/>
    <property type="match status" value="1"/>
</dbReference>
<dbReference type="EMBL" id="JACHHG010000001">
    <property type="protein sequence ID" value="MBB6096910.1"/>
    <property type="molecule type" value="Genomic_DNA"/>
</dbReference>
<accession>A0A841HXI7</accession>
<dbReference type="Proteomes" id="UP000569951">
    <property type="component" value="Unassembled WGS sequence"/>
</dbReference>
<evidence type="ECO:0000256" key="3">
    <source>
        <dbReference type="ARBA" id="ARBA00022764"/>
    </source>
</evidence>
<keyword evidence="4" id="KW-0998">Cell outer membrane</keyword>
<sequence length="267" mass="29115">MKRAGVTLVELLVALGVLGILLVAAGRYFASSTDLSFAARARAEVLSELQTAQAIIAARARQAAFVYPEFAELTLSNSGYTTRNPLTDGYVWKISDGLMLAMILPPENRAQPCGGGNTSGCFMFYAYYPVKRSALMKAAPLLRPVDDPLNQGSWVLMEYRAAYDSPPGYERGAPLPPVPTGQQGRMLAEYLSPVGAPGYPRLFLTEGEHRPDDEGNPALQPDGNPNTWVFRVHSWLSGERSLGAQTARVPRQGALEQDIFVRNTLLR</sequence>
<keyword evidence="4" id="KW-0472">Membrane</keyword>
<dbReference type="NCBIfam" id="TIGR02532">
    <property type="entry name" value="IV_pilin_GFxxxE"/>
    <property type="match status" value="1"/>
</dbReference>
<dbReference type="GO" id="GO:0042597">
    <property type="term" value="C:periplasmic space"/>
    <property type="evidence" value="ECO:0007669"/>
    <property type="project" value="UniProtKB-SubCell"/>
</dbReference>
<evidence type="ECO:0000256" key="4">
    <source>
        <dbReference type="ARBA" id="ARBA00023237"/>
    </source>
</evidence>
<comment type="subcellular location">
    <subcellularLocation>
        <location evidence="1">Cell outer membrane</location>
        <topology evidence="1">Single-pass membrane protein</topology>
    </subcellularLocation>
    <subcellularLocation>
        <location evidence="2">Periplasm</location>
    </subcellularLocation>
</comment>
<dbReference type="InterPro" id="IPR012902">
    <property type="entry name" value="N_methyl_site"/>
</dbReference>
<dbReference type="GO" id="GO:0009279">
    <property type="term" value="C:cell outer membrane"/>
    <property type="evidence" value="ECO:0007669"/>
    <property type="project" value="UniProtKB-SubCell"/>
</dbReference>
<dbReference type="PROSITE" id="PS00409">
    <property type="entry name" value="PROKAR_NTER_METHYL"/>
    <property type="match status" value="1"/>
</dbReference>
<evidence type="ECO:0000313" key="5">
    <source>
        <dbReference type="EMBL" id="MBB6096910.1"/>
    </source>
</evidence>
<evidence type="ECO:0000256" key="1">
    <source>
        <dbReference type="ARBA" id="ARBA00004203"/>
    </source>
</evidence>
<organism evidence="5 6">
    <name type="scientific">Deinobacterium chartae</name>
    <dbReference type="NCBI Taxonomy" id="521158"/>
    <lineage>
        <taxon>Bacteria</taxon>
        <taxon>Thermotogati</taxon>
        <taxon>Deinococcota</taxon>
        <taxon>Deinococci</taxon>
        <taxon>Deinococcales</taxon>
        <taxon>Deinococcaceae</taxon>
        <taxon>Deinobacterium</taxon>
    </lineage>
</organism>
<gene>
    <name evidence="5" type="ORF">HNR42_000322</name>
</gene>
<protein>
    <submittedName>
        <fullName evidence="5">Prepilin-type N-terminal cleavage/methylation domain-containing protein</fullName>
    </submittedName>
</protein>
<dbReference type="AlphaFoldDB" id="A0A841HXI7"/>
<evidence type="ECO:0000256" key="2">
    <source>
        <dbReference type="ARBA" id="ARBA00004418"/>
    </source>
</evidence>
<keyword evidence="6" id="KW-1185">Reference proteome</keyword>
<proteinExistence type="predicted"/>
<comment type="caution">
    <text evidence="5">The sequence shown here is derived from an EMBL/GenBank/DDBJ whole genome shotgun (WGS) entry which is preliminary data.</text>
</comment>
<dbReference type="RefSeq" id="WP_183983798.1">
    <property type="nucleotide sequence ID" value="NZ_JACHHG010000001.1"/>
</dbReference>
<dbReference type="SUPFAM" id="SSF54523">
    <property type="entry name" value="Pili subunits"/>
    <property type="match status" value="1"/>
</dbReference>
<keyword evidence="3" id="KW-0574">Periplasm</keyword>
<evidence type="ECO:0000313" key="6">
    <source>
        <dbReference type="Proteomes" id="UP000569951"/>
    </source>
</evidence>